<gene>
    <name evidence="2" type="ORF">PM001_LOCUS14922</name>
</gene>
<comment type="caution">
    <text evidence="2">The sequence shown here is derived from an EMBL/GenBank/DDBJ whole genome shotgun (WGS) entry which is preliminary data.</text>
</comment>
<sequence length="171" mass="18563">MLAHDVPDVVEEYETSKRSANATDAADSFHDPANRNVRELAIDDDLPSDSEVYHEAREHLDTLTVESDYENDLGGRKTNDLDYVNASIDRQGVPSCDATQILGALRGFSHSGRSMVGGAKAFPVHTPCRPIPAALVAVSPCDTVDTLHGHGRNTCGTRHESDDTHVSVNRQ</sequence>
<accession>A0AAV1U7C5</accession>
<evidence type="ECO:0000256" key="1">
    <source>
        <dbReference type="SAM" id="MobiDB-lite"/>
    </source>
</evidence>
<dbReference type="EMBL" id="CAKLBY020000153">
    <property type="protein sequence ID" value="CAK7929772.1"/>
    <property type="molecule type" value="Genomic_DNA"/>
</dbReference>
<feature type="region of interest" description="Disordered" evidence="1">
    <location>
        <begin position="1"/>
        <end position="35"/>
    </location>
</feature>
<feature type="region of interest" description="Disordered" evidence="1">
    <location>
        <begin position="149"/>
        <end position="171"/>
    </location>
</feature>
<proteinExistence type="predicted"/>
<evidence type="ECO:0000313" key="2">
    <source>
        <dbReference type="EMBL" id="CAK7929772.1"/>
    </source>
</evidence>
<organism evidence="2 3">
    <name type="scientific">Peronospora matthiolae</name>
    <dbReference type="NCBI Taxonomy" id="2874970"/>
    <lineage>
        <taxon>Eukaryota</taxon>
        <taxon>Sar</taxon>
        <taxon>Stramenopiles</taxon>
        <taxon>Oomycota</taxon>
        <taxon>Peronosporomycetes</taxon>
        <taxon>Peronosporales</taxon>
        <taxon>Peronosporaceae</taxon>
        <taxon>Peronospora</taxon>
    </lineage>
</organism>
<dbReference type="Proteomes" id="UP001162060">
    <property type="component" value="Unassembled WGS sequence"/>
</dbReference>
<protein>
    <submittedName>
        <fullName evidence="2">Uncharacterized protein</fullName>
    </submittedName>
</protein>
<evidence type="ECO:0000313" key="3">
    <source>
        <dbReference type="Proteomes" id="UP001162060"/>
    </source>
</evidence>
<dbReference type="AlphaFoldDB" id="A0AAV1U7C5"/>
<reference evidence="2" key="1">
    <citation type="submission" date="2024-01" db="EMBL/GenBank/DDBJ databases">
        <authorList>
            <person name="Webb A."/>
        </authorList>
    </citation>
    <scope>NUCLEOTIDE SEQUENCE</scope>
    <source>
        <strain evidence="2">Pm1</strain>
    </source>
</reference>
<name>A0AAV1U7C5_9STRA</name>